<dbReference type="RefSeq" id="XP_024721892.1">
    <property type="nucleotide sequence ID" value="XM_024864936.1"/>
</dbReference>
<dbReference type="InParanoid" id="A0A2T3B4Q4"/>
<name>A0A2T3B4Q4_AMORE</name>
<keyword evidence="2" id="KW-1185">Reference proteome</keyword>
<dbReference type="GeneID" id="36573017"/>
<protein>
    <submittedName>
        <fullName evidence="1">Uncharacterized protein</fullName>
    </submittedName>
</protein>
<evidence type="ECO:0000313" key="1">
    <source>
        <dbReference type="EMBL" id="PSS20622.1"/>
    </source>
</evidence>
<organism evidence="1 2">
    <name type="scientific">Amorphotheca resinae ATCC 22711</name>
    <dbReference type="NCBI Taxonomy" id="857342"/>
    <lineage>
        <taxon>Eukaryota</taxon>
        <taxon>Fungi</taxon>
        <taxon>Dikarya</taxon>
        <taxon>Ascomycota</taxon>
        <taxon>Pezizomycotina</taxon>
        <taxon>Leotiomycetes</taxon>
        <taxon>Helotiales</taxon>
        <taxon>Amorphothecaceae</taxon>
        <taxon>Amorphotheca</taxon>
    </lineage>
</organism>
<dbReference type="EMBL" id="KZ679010">
    <property type="protein sequence ID" value="PSS20622.1"/>
    <property type="molecule type" value="Genomic_DNA"/>
</dbReference>
<reference evidence="1 2" key="1">
    <citation type="journal article" date="2018" name="New Phytol.">
        <title>Comparative genomics and transcriptomics depict ericoid mycorrhizal fungi as versatile saprotrophs and plant mutualists.</title>
        <authorList>
            <person name="Martino E."/>
            <person name="Morin E."/>
            <person name="Grelet G.A."/>
            <person name="Kuo A."/>
            <person name="Kohler A."/>
            <person name="Daghino S."/>
            <person name="Barry K.W."/>
            <person name="Cichocki N."/>
            <person name="Clum A."/>
            <person name="Dockter R.B."/>
            <person name="Hainaut M."/>
            <person name="Kuo R.C."/>
            <person name="LaButti K."/>
            <person name="Lindahl B.D."/>
            <person name="Lindquist E.A."/>
            <person name="Lipzen A."/>
            <person name="Khouja H.R."/>
            <person name="Magnuson J."/>
            <person name="Murat C."/>
            <person name="Ohm R.A."/>
            <person name="Singer S.W."/>
            <person name="Spatafora J.W."/>
            <person name="Wang M."/>
            <person name="Veneault-Fourrey C."/>
            <person name="Henrissat B."/>
            <person name="Grigoriev I.V."/>
            <person name="Martin F.M."/>
            <person name="Perotto S."/>
        </authorList>
    </citation>
    <scope>NUCLEOTIDE SEQUENCE [LARGE SCALE GENOMIC DNA]</scope>
    <source>
        <strain evidence="1 2">ATCC 22711</strain>
    </source>
</reference>
<sequence>MIHFQMNAKRSISMILSQQHPVAKRQFQVWRYRRKDECKLSDSIDVYVPDVLETRSHRRLDKGHCVLKFPLEGQYEFFKRGMMTTISTSIRRIPNLNSRATSLSATDPGIVEAKLHLPSNIVPSIIFYQHIHLRASLSSRDPSAKAIRTAHQAAEQLRIL</sequence>
<dbReference type="AlphaFoldDB" id="A0A2T3B4Q4"/>
<accession>A0A2T3B4Q4</accession>
<proteinExistence type="predicted"/>
<dbReference type="Proteomes" id="UP000241818">
    <property type="component" value="Unassembled WGS sequence"/>
</dbReference>
<evidence type="ECO:0000313" key="2">
    <source>
        <dbReference type="Proteomes" id="UP000241818"/>
    </source>
</evidence>
<gene>
    <name evidence="1" type="ORF">M430DRAFT_236194</name>
</gene>